<dbReference type="GO" id="GO:0003677">
    <property type="term" value="F:DNA binding"/>
    <property type="evidence" value="ECO:0007669"/>
    <property type="project" value="InterPro"/>
</dbReference>
<sequence>MWNPTARALHSRAGLRYGSDLTDAEWAIVAPLLPRPCDRGRRRRWHWREVLDAIFYVLRTGCPWRFLPDSFPPWRTVYRWFGELRDSDGFEGLNHHLVQMDRIRAGREPMPSAAVIDSQSVKTTEAGGLRGYDAGKKINGRKRHAMVDTDGRTLELLVHPADLQDRDGAVPLLKMSRGRHPFVNLVYADSAYSSARVAMATSIGIEIVRKFADQTGFVVHPRRWVVERTFAWLNRNRRLAKDFEQSIRSATAFLYAASAMMIIRRLARYA</sequence>
<dbReference type="GO" id="GO:0006313">
    <property type="term" value="P:DNA transposition"/>
    <property type="evidence" value="ECO:0007669"/>
    <property type="project" value="InterPro"/>
</dbReference>
<dbReference type="EMBL" id="JACU01000020">
    <property type="protein sequence ID" value="KMS50434.1"/>
    <property type="molecule type" value="Genomic_DNA"/>
</dbReference>
<proteinExistence type="predicted"/>
<dbReference type="NCBIfam" id="NF033580">
    <property type="entry name" value="transpos_IS5_3"/>
    <property type="match status" value="1"/>
</dbReference>
<dbReference type="AlphaFoldDB" id="A0A0J8A4S4"/>
<dbReference type="RefSeq" id="WP_059153725.1">
    <property type="nucleotide sequence ID" value="NZ_KQ130464.1"/>
</dbReference>
<evidence type="ECO:0000259" key="2">
    <source>
        <dbReference type="Pfam" id="PF13340"/>
    </source>
</evidence>
<keyword evidence="5" id="KW-1185">Reference proteome</keyword>
<evidence type="ECO:0000259" key="1">
    <source>
        <dbReference type="Pfam" id="PF01609"/>
    </source>
</evidence>
<evidence type="ECO:0000313" key="5">
    <source>
        <dbReference type="Proteomes" id="UP000052268"/>
    </source>
</evidence>
<organism evidence="3 5">
    <name type="scientific">Novosphingobium barchaimii LL02</name>
    <dbReference type="NCBI Taxonomy" id="1114963"/>
    <lineage>
        <taxon>Bacteria</taxon>
        <taxon>Pseudomonadati</taxon>
        <taxon>Pseudomonadota</taxon>
        <taxon>Alphaproteobacteria</taxon>
        <taxon>Sphingomonadales</taxon>
        <taxon>Sphingomonadaceae</taxon>
        <taxon>Novosphingobium</taxon>
    </lineage>
</organism>
<dbReference type="EMBL" id="JACU01000020">
    <property type="protein sequence ID" value="KMS50420.1"/>
    <property type="molecule type" value="Genomic_DNA"/>
</dbReference>
<comment type="caution">
    <text evidence="3">The sequence shown here is derived from an EMBL/GenBank/DDBJ whole genome shotgun (WGS) entry which is preliminary data.</text>
</comment>
<dbReference type="PANTHER" id="PTHR30007">
    <property type="entry name" value="PHP DOMAIN PROTEIN"/>
    <property type="match status" value="1"/>
</dbReference>
<dbReference type="Pfam" id="PF13340">
    <property type="entry name" value="DUF4096"/>
    <property type="match status" value="1"/>
</dbReference>
<accession>A0A0J8A4S4</accession>
<reference evidence="3" key="1">
    <citation type="submission" date="2014-01" db="EMBL/GenBank/DDBJ databases">
        <authorList>
            <person name="Pearce S."/>
            <person name="Pandey G."/>
            <person name="Oakeshott J."/>
        </authorList>
    </citation>
    <scope>NUCLEOTIDE SEQUENCE</scope>
    <source>
        <strain evidence="3">LL02</strain>
    </source>
</reference>
<dbReference type="InterPro" id="IPR025161">
    <property type="entry name" value="IS402-like_dom"/>
</dbReference>
<dbReference type="OrthoDB" id="9798237at2"/>
<feature type="domain" description="Insertion element IS402-like" evidence="2">
    <location>
        <begin position="21"/>
        <end position="92"/>
    </location>
</feature>
<gene>
    <name evidence="3" type="ORF">V474_12385</name>
    <name evidence="4" type="ORF">V474_12455</name>
</gene>
<dbReference type="GO" id="GO:0004803">
    <property type="term" value="F:transposase activity"/>
    <property type="evidence" value="ECO:0007669"/>
    <property type="project" value="InterPro"/>
</dbReference>
<dbReference type="PANTHER" id="PTHR30007:SF0">
    <property type="entry name" value="TRANSPOSASE"/>
    <property type="match status" value="1"/>
</dbReference>
<evidence type="ECO:0000313" key="3">
    <source>
        <dbReference type="EMBL" id="KMS50420.1"/>
    </source>
</evidence>
<dbReference type="Pfam" id="PF01609">
    <property type="entry name" value="DDE_Tnp_1"/>
    <property type="match status" value="1"/>
</dbReference>
<dbReference type="InterPro" id="IPR002559">
    <property type="entry name" value="Transposase_11"/>
</dbReference>
<name>A0A0J8A4S4_9SPHN</name>
<evidence type="ECO:0000313" key="4">
    <source>
        <dbReference type="EMBL" id="KMS50434.1"/>
    </source>
</evidence>
<reference evidence="3 5" key="2">
    <citation type="journal article" date="2015" name="G3 (Bethesda)">
        <title>Insights into Ongoing Evolution of the Hexachlorocyclohexane Catabolic Pathway from Comparative Genomics of Ten Sphingomonadaceae Strains.</title>
        <authorList>
            <person name="Pearce S.L."/>
            <person name="Oakeshott J.G."/>
            <person name="Pandey G."/>
        </authorList>
    </citation>
    <scope>NUCLEOTIDE SEQUENCE [LARGE SCALE GENOMIC DNA]</scope>
    <source>
        <strain evidence="3 5">LL02</strain>
    </source>
</reference>
<dbReference type="Proteomes" id="UP000052268">
    <property type="component" value="Unassembled WGS sequence"/>
</dbReference>
<dbReference type="PATRIC" id="fig|1114963.3.peg.5127"/>
<protein>
    <submittedName>
        <fullName evidence="3">Transposase IS4</fullName>
    </submittedName>
</protein>
<feature type="domain" description="Transposase IS4-like" evidence="1">
    <location>
        <begin position="111"/>
        <end position="261"/>
    </location>
</feature>